<gene>
    <name evidence="1" type="ORF">BDY19DRAFT_953326</name>
</gene>
<accession>A0ACB8U0W8</accession>
<dbReference type="Proteomes" id="UP001055072">
    <property type="component" value="Unassembled WGS sequence"/>
</dbReference>
<evidence type="ECO:0000313" key="1">
    <source>
        <dbReference type="EMBL" id="KAI0087809.1"/>
    </source>
</evidence>
<evidence type="ECO:0000313" key="2">
    <source>
        <dbReference type="Proteomes" id="UP001055072"/>
    </source>
</evidence>
<proteinExistence type="predicted"/>
<keyword evidence="2" id="KW-1185">Reference proteome</keyword>
<protein>
    <submittedName>
        <fullName evidence="1">D123-domain-containing protein</fullName>
    </submittedName>
</protein>
<dbReference type="EMBL" id="MU274916">
    <property type="protein sequence ID" value="KAI0087809.1"/>
    <property type="molecule type" value="Genomic_DNA"/>
</dbReference>
<reference evidence="1" key="1">
    <citation type="journal article" date="2021" name="Environ. Microbiol.">
        <title>Gene family expansions and transcriptome signatures uncover fungal adaptations to wood decay.</title>
        <authorList>
            <person name="Hage H."/>
            <person name="Miyauchi S."/>
            <person name="Viragh M."/>
            <person name="Drula E."/>
            <person name="Min B."/>
            <person name="Chaduli D."/>
            <person name="Navarro D."/>
            <person name="Favel A."/>
            <person name="Norest M."/>
            <person name="Lesage-Meessen L."/>
            <person name="Balint B."/>
            <person name="Merenyi Z."/>
            <person name="de Eugenio L."/>
            <person name="Morin E."/>
            <person name="Martinez A.T."/>
            <person name="Baldrian P."/>
            <person name="Stursova M."/>
            <person name="Martinez M.J."/>
            <person name="Novotny C."/>
            <person name="Magnuson J.K."/>
            <person name="Spatafora J.W."/>
            <person name="Maurice S."/>
            <person name="Pangilinan J."/>
            <person name="Andreopoulos W."/>
            <person name="LaButti K."/>
            <person name="Hundley H."/>
            <person name="Na H."/>
            <person name="Kuo A."/>
            <person name="Barry K."/>
            <person name="Lipzen A."/>
            <person name="Henrissat B."/>
            <person name="Riley R."/>
            <person name="Ahrendt S."/>
            <person name="Nagy L.G."/>
            <person name="Grigoriev I.V."/>
            <person name="Martin F."/>
            <person name="Rosso M.N."/>
        </authorList>
    </citation>
    <scope>NUCLEOTIDE SEQUENCE</scope>
    <source>
        <strain evidence="1">CBS 384.51</strain>
    </source>
</reference>
<organism evidence="1 2">
    <name type="scientific">Irpex rosettiformis</name>
    <dbReference type="NCBI Taxonomy" id="378272"/>
    <lineage>
        <taxon>Eukaryota</taxon>
        <taxon>Fungi</taxon>
        <taxon>Dikarya</taxon>
        <taxon>Basidiomycota</taxon>
        <taxon>Agaricomycotina</taxon>
        <taxon>Agaricomycetes</taxon>
        <taxon>Polyporales</taxon>
        <taxon>Irpicaceae</taxon>
        <taxon>Irpex</taxon>
    </lineage>
</organism>
<sequence length="368" mass="42305">MPTAISEPTLFPSLTPVGVLAFQFSSWYPKFASKSIKSIVIKPLHQEFYDYMRSDGVFLPEGSEDFPIESALSDDEGDDEGDEGENDGEVQEPRRKFAFPELDTRIRDAVREYGAVFPKLNFSSPRDAAWMLPPSHPLRCTAPSDVYTVLKSSDFILHDINQDRVFEGCDSDDQARPYYSLELVLRKWYPIDRSRELRCFVRREVLLGISQRDPNYYDFWNELGTQAKVVEAVTRFWEENIRGKWPETDGNYTFDFLLSRDLTKGHIIDFNPYAPRTDSLLFEYDELLDLLTEASYGNSSGNGFQPVLKVVDSRSHPAAARNAPIHQHNMVPMEALALSGGRNIEEFDEVWQEQLHRSNMDERSDEES</sequence>
<comment type="caution">
    <text evidence="1">The sequence shown here is derived from an EMBL/GenBank/DDBJ whole genome shotgun (WGS) entry which is preliminary data.</text>
</comment>
<name>A0ACB8U0W8_9APHY</name>